<comment type="caution">
    <text evidence="6">The sequence shown here is derived from an EMBL/GenBank/DDBJ whole genome shotgun (WGS) entry which is preliminary data.</text>
</comment>
<evidence type="ECO:0000256" key="4">
    <source>
        <dbReference type="ARBA" id="ARBA00023284"/>
    </source>
</evidence>
<reference evidence="6" key="1">
    <citation type="submission" date="2019-08" db="EMBL/GenBank/DDBJ databases">
        <authorList>
            <person name="Kucharzyk K."/>
            <person name="Murdoch R.W."/>
            <person name="Higgins S."/>
            <person name="Loffler F."/>
        </authorList>
    </citation>
    <scope>NUCLEOTIDE SEQUENCE</scope>
</reference>
<dbReference type="Pfam" id="PF00085">
    <property type="entry name" value="Thioredoxin"/>
    <property type="match status" value="1"/>
</dbReference>
<protein>
    <submittedName>
        <fullName evidence="6">Thiol-disulfide oxidoreductase ResA</fullName>
    </submittedName>
</protein>
<dbReference type="AlphaFoldDB" id="A0A645JJI5"/>
<dbReference type="CDD" id="cd02947">
    <property type="entry name" value="TRX_family"/>
    <property type="match status" value="1"/>
</dbReference>
<dbReference type="InterPro" id="IPR017937">
    <property type="entry name" value="Thioredoxin_CS"/>
</dbReference>
<dbReference type="PANTHER" id="PTHR45663:SF11">
    <property type="entry name" value="GEO12009P1"/>
    <property type="match status" value="1"/>
</dbReference>
<dbReference type="InterPro" id="IPR013766">
    <property type="entry name" value="Thioredoxin_domain"/>
</dbReference>
<dbReference type="NCBIfam" id="TIGR01068">
    <property type="entry name" value="thioredoxin"/>
    <property type="match status" value="1"/>
</dbReference>
<dbReference type="Gene3D" id="3.40.30.10">
    <property type="entry name" value="Glutaredoxin"/>
    <property type="match status" value="1"/>
</dbReference>
<proteinExistence type="predicted"/>
<gene>
    <name evidence="6" type="primary">resA_123</name>
    <name evidence="6" type="ORF">SDC9_208232</name>
</gene>
<dbReference type="InterPro" id="IPR036249">
    <property type="entry name" value="Thioredoxin-like_sf"/>
</dbReference>
<evidence type="ECO:0000259" key="5">
    <source>
        <dbReference type="PROSITE" id="PS51352"/>
    </source>
</evidence>
<keyword evidence="1" id="KW-0813">Transport</keyword>
<dbReference type="PANTHER" id="PTHR45663">
    <property type="entry name" value="GEO12009P1"/>
    <property type="match status" value="1"/>
</dbReference>
<keyword evidence="3" id="KW-1015">Disulfide bond</keyword>
<dbReference type="PROSITE" id="PS51352">
    <property type="entry name" value="THIOREDOXIN_2"/>
    <property type="match status" value="1"/>
</dbReference>
<keyword evidence="4" id="KW-0676">Redox-active center</keyword>
<keyword evidence="2" id="KW-0249">Electron transport</keyword>
<dbReference type="GO" id="GO:0015035">
    <property type="term" value="F:protein-disulfide reductase activity"/>
    <property type="evidence" value="ECO:0007669"/>
    <property type="project" value="InterPro"/>
</dbReference>
<dbReference type="EMBL" id="VSSQ01135852">
    <property type="protein sequence ID" value="MPN60504.1"/>
    <property type="molecule type" value="Genomic_DNA"/>
</dbReference>
<evidence type="ECO:0000256" key="2">
    <source>
        <dbReference type="ARBA" id="ARBA00022982"/>
    </source>
</evidence>
<evidence type="ECO:0000256" key="3">
    <source>
        <dbReference type="ARBA" id="ARBA00023157"/>
    </source>
</evidence>
<accession>A0A645JJI5</accession>
<feature type="domain" description="Thioredoxin" evidence="5">
    <location>
        <begin position="20"/>
        <end position="130"/>
    </location>
</feature>
<dbReference type="PRINTS" id="PR00421">
    <property type="entry name" value="THIOREDOXIN"/>
</dbReference>
<organism evidence="6">
    <name type="scientific">bioreactor metagenome</name>
    <dbReference type="NCBI Taxonomy" id="1076179"/>
    <lineage>
        <taxon>unclassified sequences</taxon>
        <taxon>metagenomes</taxon>
        <taxon>ecological metagenomes</taxon>
    </lineage>
</organism>
<name>A0A645JJI5_9ZZZZ</name>
<dbReference type="SUPFAM" id="SSF52833">
    <property type="entry name" value="Thioredoxin-like"/>
    <property type="match status" value="1"/>
</dbReference>
<dbReference type="GO" id="GO:0005737">
    <property type="term" value="C:cytoplasm"/>
    <property type="evidence" value="ECO:0007669"/>
    <property type="project" value="TreeGrafter"/>
</dbReference>
<dbReference type="PROSITE" id="PS00194">
    <property type="entry name" value="THIOREDOXIN_1"/>
    <property type="match status" value="1"/>
</dbReference>
<sequence length="130" mass="13997">MIRLLPALALAALSTLAVAQEMPSSAPLFAATLADLDDKPVALERYKGKPLVVNFWARWCGPCRAMSPVVEEIAVERPHVKVGKIDVEAERELAARFHVMGIPTLMVIKGGKVVGRTVGAQPKGQILSML</sequence>
<evidence type="ECO:0000256" key="1">
    <source>
        <dbReference type="ARBA" id="ARBA00022448"/>
    </source>
</evidence>
<evidence type="ECO:0000313" key="6">
    <source>
        <dbReference type="EMBL" id="MPN60504.1"/>
    </source>
</evidence>
<dbReference type="InterPro" id="IPR005746">
    <property type="entry name" value="Thioredoxin"/>
</dbReference>